<dbReference type="GO" id="GO:0046294">
    <property type="term" value="P:formaldehyde catabolic process"/>
    <property type="evidence" value="ECO:0007669"/>
    <property type="project" value="TreeGrafter"/>
</dbReference>
<reference evidence="6 7" key="1">
    <citation type="submission" date="2020-06" db="EMBL/GenBank/DDBJ databases">
        <title>Transcriptomic and genomic resources for Thalictrum thalictroides and T. hernandezii: Facilitating candidate gene discovery in an emerging model plant lineage.</title>
        <authorList>
            <person name="Arias T."/>
            <person name="Riano-Pachon D.M."/>
            <person name="Di Stilio V.S."/>
        </authorList>
    </citation>
    <scope>NUCLEOTIDE SEQUENCE [LARGE SCALE GENOMIC DNA]</scope>
    <source>
        <strain evidence="7">cv. WT478/WT964</strain>
        <tissue evidence="6">Leaves</tissue>
    </source>
</reference>
<dbReference type="OrthoDB" id="417550at2759"/>
<dbReference type="Gene3D" id="3.40.50.720">
    <property type="entry name" value="NAD(P)-binding Rossmann-like Domain"/>
    <property type="match status" value="1"/>
</dbReference>
<dbReference type="Proteomes" id="UP000554482">
    <property type="component" value="Unassembled WGS sequence"/>
</dbReference>
<dbReference type="InterPro" id="IPR011032">
    <property type="entry name" value="GroES-like_sf"/>
</dbReference>
<keyword evidence="7" id="KW-1185">Reference proteome</keyword>
<dbReference type="AlphaFoldDB" id="A0A7J6VV93"/>
<evidence type="ECO:0000256" key="4">
    <source>
        <dbReference type="ARBA" id="ARBA00022833"/>
    </source>
</evidence>
<dbReference type="GO" id="GO:0051903">
    <property type="term" value="F:S-(hydroxymethyl)glutathione dehydrogenase [NAD(P)+] activity"/>
    <property type="evidence" value="ECO:0007669"/>
    <property type="project" value="TreeGrafter"/>
</dbReference>
<protein>
    <submittedName>
        <fullName evidence="6">Alcohol dehydrogenase</fullName>
    </submittedName>
</protein>
<dbReference type="PANTHER" id="PTHR43880:SF38">
    <property type="entry name" value="ALCOHOL DEHYDROGENASE-RELATED"/>
    <property type="match status" value="1"/>
</dbReference>
<dbReference type="InterPro" id="IPR036291">
    <property type="entry name" value="NAD(P)-bd_dom_sf"/>
</dbReference>
<comment type="caution">
    <text evidence="6">The sequence shown here is derived from an EMBL/GenBank/DDBJ whole genome shotgun (WGS) entry which is preliminary data.</text>
</comment>
<dbReference type="GO" id="GO:0008270">
    <property type="term" value="F:zinc ion binding"/>
    <property type="evidence" value="ECO:0007669"/>
    <property type="project" value="TreeGrafter"/>
</dbReference>
<evidence type="ECO:0000313" key="7">
    <source>
        <dbReference type="Proteomes" id="UP000554482"/>
    </source>
</evidence>
<keyword evidence="4" id="KW-0862">Zinc</keyword>
<proteinExistence type="predicted"/>
<name>A0A7J6VV93_THATH</name>
<evidence type="ECO:0000256" key="3">
    <source>
        <dbReference type="ARBA" id="ARBA00022723"/>
    </source>
</evidence>
<dbReference type="InterPro" id="IPR013149">
    <property type="entry name" value="ADH-like_C"/>
</dbReference>
<evidence type="ECO:0000259" key="5">
    <source>
        <dbReference type="Pfam" id="PF00107"/>
    </source>
</evidence>
<organism evidence="6 7">
    <name type="scientific">Thalictrum thalictroides</name>
    <name type="common">Rue-anemone</name>
    <name type="synonym">Anemone thalictroides</name>
    <dbReference type="NCBI Taxonomy" id="46969"/>
    <lineage>
        <taxon>Eukaryota</taxon>
        <taxon>Viridiplantae</taxon>
        <taxon>Streptophyta</taxon>
        <taxon>Embryophyta</taxon>
        <taxon>Tracheophyta</taxon>
        <taxon>Spermatophyta</taxon>
        <taxon>Magnoliopsida</taxon>
        <taxon>Ranunculales</taxon>
        <taxon>Ranunculaceae</taxon>
        <taxon>Thalictroideae</taxon>
        <taxon>Thalictrum</taxon>
    </lineage>
</organism>
<dbReference type="FunFam" id="3.40.50.720:FF:000003">
    <property type="entry name" value="S-(hydroxymethyl)glutathione dehydrogenase"/>
    <property type="match status" value="1"/>
</dbReference>
<accession>A0A7J6VV93</accession>
<feature type="domain" description="Alcohol dehydrogenase-like C-terminal" evidence="5">
    <location>
        <begin position="73"/>
        <end position="203"/>
    </location>
</feature>
<evidence type="ECO:0000256" key="2">
    <source>
        <dbReference type="ARBA" id="ARBA00011738"/>
    </source>
</evidence>
<dbReference type="SUPFAM" id="SSF51735">
    <property type="entry name" value="NAD(P)-binding Rossmann-fold domains"/>
    <property type="match status" value="1"/>
</dbReference>
<dbReference type="PANTHER" id="PTHR43880">
    <property type="entry name" value="ALCOHOL DEHYDROGENASE"/>
    <property type="match status" value="1"/>
</dbReference>
<gene>
    <name evidence="6" type="ORF">FRX31_021404</name>
</gene>
<comment type="cofactor">
    <cofactor evidence="1">
        <name>Zn(2+)</name>
        <dbReference type="ChEBI" id="CHEBI:29105"/>
    </cofactor>
</comment>
<keyword evidence="3" id="KW-0479">Metal-binding</keyword>
<dbReference type="Gene3D" id="3.90.180.10">
    <property type="entry name" value="Medium-chain alcohol dehydrogenases, catalytic domain"/>
    <property type="match status" value="1"/>
</dbReference>
<dbReference type="SUPFAM" id="SSF50129">
    <property type="entry name" value="GroES-like"/>
    <property type="match status" value="1"/>
</dbReference>
<evidence type="ECO:0000313" key="6">
    <source>
        <dbReference type="EMBL" id="KAF5189009.1"/>
    </source>
</evidence>
<comment type="subunit">
    <text evidence="2">Homodimer.</text>
</comment>
<evidence type="ECO:0000256" key="1">
    <source>
        <dbReference type="ARBA" id="ARBA00001947"/>
    </source>
</evidence>
<dbReference type="GO" id="GO:0005829">
    <property type="term" value="C:cytosol"/>
    <property type="evidence" value="ECO:0007669"/>
    <property type="project" value="TreeGrafter"/>
</dbReference>
<dbReference type="Pfam" id="PF00107">
    <property type="entry name" value="ADH_zinc_N"/>
    <property type="match status" value="1"/>
</dbReference>
<dbReference type="EMBL" id="JABWDY010026073">
    <property type="protein sequence ID" value="KAF5189009.1"/>
    <property type="molecule type" value="Genomic_DNA"/>
</dbReference>
<sequence>MSVNSQKIFHMLSCSTWSEYTVVNSNYVVKFDPRLQLEHASLLSCGYTTGFGGSWKEAKIEKGSSVAVFGLGAVGLGAVEGARIMGASKIIGVDLNEWKKEKGVVFGMTDFINPAKSDKPLIDLIKEITAGMGVDYCFECTGSPPLLNQAIESSKIGKGVTILIGTTLQTSNTINPFELLFGRTIKGSAFGGIKTQSDFPVIIEKTINKELKLDALVTHEVQLDDINRALNEITKQPNCLKVIIQMSKGV</sequence>